<protein>
    <submittedName>
        <fullName evidence="2">Fructokinase</fullName>
        <ecNumber evidence="2">2.7.1.4</ecNumber>
    </submittedName>
</protein>
<dbReference type="EC" id="2.7.1.4" evidence="2"/>
<dbReference type="FunFam" id="3.30.420.40:FF:000154">
    <property type="entry name" value="Fructokinase"/>
    <property type="match status" value="1"/>
</dbReference>
<evidence type="ECO:0000313" key="3">
    <source>
        <dbReference type="Proteomes" id="UP000778262"/>
    </source>
</evidence>
<dbReference type="InterPro" id="IPR043129">
    <property type="entry name" value="ATPase_NBD"/>
</dbReference>
<keyword evidence="1" id="KW-0119">Carbohydrate metabolism</keyword>
<dbReference type="FunFam" id="3.30.420.40:FF:000093">
    <property type="entry name" value="Fructokinase"/>
    <property type="match status" value="1"/>
</dbReference>
<keyword evidence="2" id="KW-0808">Transferase</keyword>
<sequence>MRIGIDLGGTKTEVIALSDDGEQRFRHRVPTPRDDYAQTVETIAGLVEMAEQATGERGTVGVGIPGTLSPYTGVVKNANSTWLNGQALDKDLSARLSREVRLANDANCFAVSEAVDGAAAGAQTVFAVIIGTGCGSGIALGGQSHIGANGNAGEWGHNPLPWMDEDELRYREEVPCYCGKQGCIETFISGTGFATDYHRLSGQPLKGSEIIRLVDAQDALAELALSRYEMRLAKSLAHIVNILDPDVIVLGGGMSNVDRLYKTVPPLMKHWVFGGECETPVRKAVHGDSSGVRGAAWLWPATRA</sequence>
<evidence type="ECO:0000256" key="1">
    <source>
        <dbReference type="ARBA" id="ARBA00023277"/>
    </source>
</evidence>
<dbReference type="CDD" id="cd24066">
    <property type="entry name" value="ASKHA_NBD_ROK_EcFRK-like"/>
    <property type="match status" value="1"/>
</dbReference>
<reference evidence="2" key="1">
    <citation type="submission" date="2018-11" db="EMBL/GenBank/DDBJ databases">
        <title>Genomics analysis of Putative Virulence Factors on Adhesion and Cytotoxicity for Cronobacter spp.</title>
        <authorList>
            <person name="Cui J."/>
        </authorList>
    </citation>
    <scope>NUCLEOTIDE SEQUENCE</scope>
    <source>
        <strain evidence="2">SD69</strain>
    </source>
</reference>
<dbReference type="PANTHER" id="PTHR18964:SF174">
    <property type="entry name" value="D-ALLOSE KINASE-RELATED"/>
    <property type="match status" value="1"/>
</dbReference>
<evidence type="ECO:0000313" key="2">
    <source>
        <dbReference type="EMBL" id="NCH87487.1"/>
    </source>
</evidence>
<dbReference type="SUPFAM" id="SSF53067">
    <property type="entry name" value="Actin-like ATPase domain"/>
    <property type="match status" value="1"/>
</dbReference>
<name>A0A9Q4T638_9ENTR</name>
<dbReference type="PANTHER" id="PTHR18964">
    <property type="entry name" value="ROK (REPRESSOR, ORF, KINASE) FAMILY"/>
    <property type="match status" value="1"/>
</dbReference>
<dbReference type="Proteomes" id="UP000778262">
    <property type="component" value="Unassembled WGS sequence"/>
</dbReference>
<dbReference type="Gene3D" id="3.30.420.40">
    <property type="match status" value="2"/>
</dbReference>
<comment type="caution">
    <text evidence="2">The sequence shown here is derived from an EMBL/GenBank/DDBJ whole genome shotgun (WGS) entry which is preliminary data.</text>
</comment>
<dbReference type="AlphaFoldDB" id="A0A9Q4T638"/>
<dbReference type="PROSITE" id="PS01125">
    <property type="entry name" value="ROK"/>
    <property type="match status" value="1"/>
</dbReference>
<dbReference type="NCBIfam" id="NF007108">
    <property type="entry name" value="PRK09557.1"/>
    <property type="match status" value="1"/>
</dbReference>
<dbReference type="InterPro" id="IPR049874">
    <property type="entry name" value="ROK_cs"/>
</dbReference>
<dbReference type="EMBL" id="RPBY01000003">
    <property type="protein sequence ID" value="NCH87487.1"/>
    <property type="molecule type" value="Genomic_DNA"/>
</dbReference>
<dbReference type="Pfam" id="PF00480">
    <property type="entry name" value="ROK"/>
    <property type="match status" value="1"/>
</dbReference>
<dbReference type="InterPro" id="IPR000600">
    <property type="entry name" value="ROK"/>
</dbReference>
<dbReference type="RefSeq" id="WP_105664272.1">
    <property type="nucleotide sequence ID" value="NZ_NROF01000032.1"/>
</dbReference>
<organism evidence="2 3">
    <name type="scientific">Cronobacter dublinensis</name>
    <dbReference type="NCBI Taxonomy" id="413497"/>
    <lineage>
        <taxon>Bacteria</taxon>
        <taxon>Pseudomonadati</taxon>
        <taxon>Pseudomonadota</taxon>
        <taxon>Gammaproteobacteria</taxon>
        <taxon>Enterobacterales</taxon>
        <taxon>Enterobacteriaceae</taxon>
        <taxon>Cronobacter</taxon>
    </lineage>
</organism>
<proteinExistence type="predicted"/>
<dbReference type="GO" id="GO:0008865">
    <property type="term" value="F:fructokinase activity"/>
    <property type="evidence" value="ECO:0007669"/>
    <property type="project" value="UniProtKB-EC"/>
</dbReference>
<accession>A0A9Q4T638</accession>
<gene>
    <name evidence="2" type="ORF">EHJ13_08555</name>
</gene>